<dbReference type="InterPro" id="IPR036250">
    <property type="entry name" value="AcylCo_DH-like_C"/>
</dbReference>
<evidence type="ECO:0000313" key="18">
    <source>
        <dbReference type="Proteomes" id="UP000246077"/>
    </source>
</evidence>
<dbReference type="PIRSF" id="PIRSF016578">
    <property type="entry name" value="HsaA"/>
    <property type="match status" value="1"/>
</dbReference>
<dbReference type="OrthoDB" id="6184213at2"/>
<name>A0A317DVB6_9PROT</name>
<dbReference type="GO" id="GO:0005737">
    <property type="term" value="C:cytoplasm"/>
    <property type="evidence" value="ECO:0007669"/>
    <property type="project" value="UniProtKB-SubCell"/>
</dbReference>
<dbReference type="GO" id="GO:0050660">
    <property type="term" value="F:flavin adenine dinucleotide binding"/>
    <property type="evidence" value="ECO:0007669"/>
    <property type="project" value="InterPro"/>
</dbReference>
<sequence>MSRNVTLLAQNGDDPRDALGLARLLADDFARDAADRDRERRLPFNEMKRLKASGFHALRVPRRYGGRGVGFVEMSEALIEIARGDPNIAQSIQPHLFFLDVLLLDGTEEQRKFWYRKVLEGNLITNAFAERGGRTIGEVNTRLVREDGRLLLRGRKYYCTGSLFAEYLFVSADTEQGERILAVVPRKREGFTIEDDWDSMGQRTTASGTAILNDVPVEEAEVIRQPHFGRQRSYVGASAQIFHAAIDAGIARAALDEVIDYARNNTRPMPEAGVERQTDDPYALLAAGEMAVLVHQAEAMILRAARILDRAAEAQVTGTLSGEALELALSEASIAVAEAKASAEVGSLRVSEGLYRLGSASATLRRHNMDRHWRNARTHTTHDPVSYKYRTIGDFLLNGRLPPISTKL</sequence>
<reference evidence="18" key="1">
    <citation type="submission" date="2018-05" db="EMBL/GenBank/DDBJ databases">
        <title>Zavarzinia sp. HR-AS.</title>
        <authorList>
            <person name="Lee Y."/>
            <person name="Jeon C.O."/>
        </authorList>
    </citation>
    <scope>NUCLEOTIDE SEQUENCE [LARGE SCALE GENOMIC DNA]</scope>
    <source>
        <strain evidence="18">DSM 1231</strain>
    </source>
</reference>
<evidence type="ECO:0000256" key="5">
    <source>
        <dbReference type="ARBA" id="ARBA00023002"/>
    </source>
</evidence>
<comment type="catalytic activity">
    <reaction evidence="12">
        <text>dibenzothiophene 5-oxide + FMNH2 + O2 = dibenzothiophene 5,5-dioxide + FMN + H2O + H(+)</text>
        <dbReference type="Rhea" id="RHEA:49080"/>
        <dbReference type="ChEBI" id="CHEBI:15377"/>
        <dbReference type="ChEBI" id="CHEBI:15378"/>
        <dbReference type="ChEBI" id="CHEBI:15379"/>
        <dbReference type="ChEBI" id="CHEBI:23683"/>
        <dbReference type="ChEBI" id="CHEBI:57618"/>
        <dbReference type="ChEBI" id="CHEBI:58210"/>
        <dbReference type="ChEBI" id="CHEBI:90356"/>
    </reaction>
</comment>
<evidence type="ECO:0000256" key="11">
    <source>
        <dbReference type="ARBA" id="ARBA00047859"/>
    </source>
</evidence>
<evidence type="ECO:0000259" key="15">
    <source>
        <dbReference type="Pfam" id="PF02771"/>
    </source>
</evidence>
<evidence type="ECO:0000256" key="7">
    <source>
        <dbReference type="ARBA" id="ARBA00034307"/>
    </source>
</evidence>
<dbReference type="GO" id="GO:0004497">
    <property type="term" value="F:monooxygenase activity"/>
    <property type="evidence" value="ECO:0007669"/>
    <property type="project" value="UniProtKB-KW"/>
</dbReference>
<keyword evidence="2" id="KW-0285">Flavoprotein</keyword>
<evidence type="ECO:0000256" key="2">
    <source>
        <dbReference type="ARBA" id="ARBA00022630"/>
    </source>
</evidence>
<dbReference type="InterPro" id="IPR009100">
    <property type="entry name" value="AcylCoA_DH/oxidase_NM_dom_sf"/>
</dbReference>
<accession>A0A317DVB6</accession>
<evidence type="ECO:0000256" key="10">
    <source>
        <dbReference type="ARBA" id="ARBA00034345"/>
    </source>
</evidence>
<protein>
    <recommendedName>
        <fullName evidence="10">Dibenzothiophene monooxygenase</fullName>
        <ecNumber evidence="9">1.14.14.21</ecNumber>
    </recommendedName>
</protein>
<evidence type="ECO:0000256" key="9">
    <source>
        <dbReference type="ARBA" id="ARBA00034328"/>
    </source>
</evidence>
<evidence type="ECO:0000256" key="3">
    <source>
        <dbReference type="ARBA" id="ARBA00022643"/>
    </source>
</evidence>
<dbReference type="EC" id="1.14.14.21" evidence="9"/>
<evidence type="ECO:0000256" key="1">
    <source>
        <dbReference type="ARBA" id="ARBA00004496"/>
    </source>
</evidence>
<keyword evidence="6" id="KW-0503">Monooxygenase</keyword>
<evidence type="ECO:0000256" key="13">
    <source>
        <dbReference type="ARBA" id="ARBA00049456"/>
    </source>
</evidence>
<dbReference type="SUPFAM" id="SSF47203">
    <property type="entry name" value="Acyl-CoA dehydrogenase C-terminal domain-like"/>
    <property type="match status" value="1"/>
</dbReference>
<proteinExistence type="inferred from homology"/>
<evidence type="ECO:0000256" key="4">
    <source>
        <dbReference type="ARBA" id="ARBA00022741"/>
    </source>
</evidence>
<dbReference type="InterPro" id="IPR013107">
    <property type="entry name" value="Acyl-CoA_DH_C"/>
</dbReference>
<comment type="subcellular location">
    <subcellularLocation>
        <location evidence="1">Cytoplasm</location>
    </subcellularLocation>
</comment>
<feature type="domain" description="Acyl-CoA dehydrogenase/oxidase N-terminal" evidence="15">
    <location>
        <begin position="23"/>
        <end position="121"/>
    </location>
</feature>
<dbReference type="InterPro" id="IPR037069">
    <property type="entry name" value="AcylCoA_DH/ox_N_sf"/>
</dbReference>
<feature type="domain" description="Acyl-CoA oxidase/dehydrogenase middle" evidence="14">
    <location>
        <begin position="132"/>
        <end position="215"/>
    </location>
</feature>
<evidence type="ECO:0000256" key="12">
    <source>
        <dbReference type="ARBA" id="ARBA00048445"/>
    </source>
</evidence>
<dbReference type="Gene3D" id="2.40.110.10">
    <property type="entry name" value="Butyryl-CoA Dehydrogenase, subunit A, domain 2"/>
    <property type="match status" value="1"/>
</dbReference>
<comment type="catalytic activity">
    <reaction evidence="11">
        <text>dibenzothiophene + FMNH2 + O2 = dibenzothiophene 5-oxide + FMN + H2O + H(+)</text>
        <dbReference type="Rhea" id="RHEA:49076"/>
        <dbReference type="ChEBI" id="CHEBI:15377"/>
        <dbReference type="ChEBI" id="CHEBI:15378"/>
        <dbReference type="ChEBI" id="CHEBI:15379"/>
        <dbReference type="ChEBI" id="CHEBI:23681"/>
        <dbReference type="ChEBI" id="CHEBI:23683"/>
        <dbReference type="ChEBI" id="CHEBI:57618"/>
        <dbReference type="ChEBI" id="CHEBI:58210"/>
    </reaction>
</comment>
<dbReference type="Pfam" id="PF02771">
    <property type="entry name" value="Acyl-CoA_dh_N"/>
    <property type="match status" value="1"/>
</dbReference>
<dbReference type="Gene3D" id="1.20.140.10">
    <property type="entry name" value="Butyryl-CoA Dehydrogenase, subunit A, domain 3"/>
    <property type="match status" value="1"/>
</dbReference>
<keyword evidence="4" id="KW-0547">Nucleotide-binding</keyword>
<dbReference type="GO" id="GO:0008470">
    <property type="term" value="F:3-methylbutanoyl-CoA dehydrogenase activity"/>
    <property type="evidence" value="ECO:0007669"/>
    <property type="project" value="TreeGrafter"/>
</dbReference>
<dbReference type="Gene3D" id="1.10.540.10">
    <property type="entry name" value="Acyl-CoA dehydrogenase/oxidase, N-terminal domain"/>
    <property type="match status" value="1"/>
</dbReference>
<comment type="catalytic activity">
    <reaction evidence="13">
        <text>dibenzothiophene + 2 FMNH2 + 2 O2 = dibenzothiophene 5,5-dioxide + 2 FMN + 2 H2O + 2 H(+)</text>
        <dbReference type="Rhea" id="RHEA:49072"/>
        <dbReference type="ChEBI" id="CHEBI:15377"/>
        <dbReference type="ChEBI" id="CHEBI:15378"/>
        <dbReference type="ChEBI" id="CHEBI:15379"/>
        <dbReference type="ChEBI" id="CHEBI:23681"/>
        <dbReference type="ChEBI" id="CHEBI:57618"/>
        <dbReference type="ChEBI" id="CHEBI:58210"/>
        <dbReference type="ChEBI" id="CHEBI:90356"/>
        <dbReference type="EC" id="1.14.14.21"/>
    </reaction>
</comment>
<evidence type="ECO:0000256" key="8">
    <source>
        <dbReference type="ARBA" id="ARBA00034317"/>
    </source>
</evidence>
<evidence type="ECO:0000256" key="6">
    <source>
        <dbReference type="ARBA" id="ARBA00023033"/>
    </source>
</evidence>
<dbReference type="PANTHER" id="PTHR43884">
    <property type="entry name" value="ACYL-COA DEHYDROGENASE"/>
    <property type="match status" value="1"/>
</dbReference>
<keyword evidence="3" id="KW-0288">FMN</keyword>
<evidence type="ECO:0000313" key="17">
    <source>
        <dbReference type="EMBL" id="PWR17816.1"/>
    </source>
</evidence>
<dbReference type="InterPro" id="IPR006091">
    <property type="entry name" value="Acyl-CoA_Oxase/DH_mid-dom"/>
</dbReference>
<dbReference type="InterPro" id="IPR046373">
    <property type="entry name" value="Acyl-CoA_Oxase/DH_mid-dom_sf"/>
</dbReference>
<dbReference type="SUPFAM" id="SSF56645">
    <property type="entry name" value="Acyl-CoA dehydrogenase NM domain-like"/>
    <property type="match status" value="1"/>
</dbReference>
<dbReference type="Pfam" id="PF08028">
    <property type="entry name" value="Acyl-CoA_dh_2"/>
    <property type="match status" value="1"/>
</dbReference>
<comment type="caution">
    <text evidence="17">The sequence shown here is derived from an EMBL/GenBank/DDBJ whole genome shotgun (WGS) entry which is preliminary data.</text>
</comment>
<comment type="pathway">
    <text evidence="7">Sulfur metabolism; dibenzothiophene degradation.</text>
</comment>
<dbReference type="PANTHER" id="PTHR43884:SF12">
    <property type="entry name" value="ISOVALERYL-COA DEHYDROGENASE, MITOCHONDRIAL-RELATED"/>
    <property type="match status" value="1"/>
</dbReference>
<comment type="similarity">
    <text evidence="8">Belongs to the DszC flavin monooxygenase family.</text>
</comment>
<dbReference type="Proteomes" id="UP000246077">
    <property type="component" value="Unassembled WGS sequence"/>
</dbReference>
<dbReference type="EMBL" id="QGLF01000008">
    <property type="protein sequence ID" value="PWR17816.1"/>
    <property type="molecule type" value="Genomic_DNA"/>
</dbReference>
<dbReference type="InterPro" id="IPR013786">
    <property type="entry name" value="AcylCoA_DH/ox_N"/>
</dbReference>
<evidence type="ECO:0000259" key="14">
    <source>
        <dbReference type="Pfam" id="PF02770"/>
    </source>
</evidence>
<organism evidence="17 18">
    <name type="scientific">Zavarzinia compransoris</name>
    <dbReference type="NCBI Taxonomy" id="1264899"/>
    <lineage>
        <taxon>Bacteria</taxon>
        <taxon>Pseudomonadati</taxon>
        <taxon>Pseudomonadota</taxon>
        <taxon>Alphaproteobacteria</taxon>
        <taxon>Rhodospirillales</taxon>
        <taxon>Zavarziniaceae</taxon>
        <taxon>Zavarzinia</taxon>
    </lineage>
</organism>
<evidence type="ECO:0000259" key="16">
    <source>
        <dbReference type="Pfam" id="PF08028"/>
    </source>
</evidence>
<dbReference type="AlphaFoldDB" id="A0A317DVB6"/>
<keyword evidence="18" id="KW-1185">Reference proteome</keyword>
<keyword evidence="5" id="KW-0560">Oxidoreductase</keyword>
<dbReference type="GO" id="GO:0006552">
    <property type="term" value="P:L-leucine catabolic process"/>
    <property type="evidence" value="ECO:0007669"/>
    <property type="project" value="TreeGrafter"/>
</dbReference>
<dbReference type="RefSeq" id="WP_109923345.1">
    <property type="nucleotide sequence ID" value="NZ_QGLF01000008.1"/>
</dbReference>
<dbReference type="Pfam" id="PF02770">
    <property type="entry name" value="Acyl-CoA_dh_M"/>
    <property type="match status" value="1"/>
</dbReference>
<gene>
    <name evidence="17" type="ORF">DKG75_21995</name>
</gene>
<feature type="domain" description="Acyl-CoA dehydrogenase C-terminal" evidence="16">
    <location>
        <begin position="242"/>
        <end position="383"/>
    </location>
</feature>